<evidence type="ECO:0000313" key="2">
    <source>
        <dbReference type="EMBL" id="CRG92752.1"/>
    </source>
</evidence>
<dbReference type="InterPro" id="IPR021641">
    <property type="entry name" value="DUF3245"/>
</dbReference>
<gene>
    <name evidence="2" type="ORF">PISL3812_09819</name>
</gene>
<feature type="compositionally biased region" description="Basic residues" evidence="1">
    <location>
        <begin position="201"/>
        <end position="211"/>
    </location>
</feature>
<protein>
    <submittedName>
        <fullName evidence="2">Uncharacterized protein</fullName>
    </submittedName>
</protein>
<dbReference type="OMA" id="KQNYAHD"/>
<dbReference type="Pfam" id="PF11595">
    <property type="entry name" value="DUF3245"/>
    <property type="match status" value="1"/>
</dbReference>
<feature type="region of interest" description="Disordered" evidence="1">
    <location>
        <begin position="43"/>
        <end position="90"/>
    </location>
</feature>
<keyword evidence="3" id="KW-1185">Reference proteome</keyword>
<reference evidence="2 3" key="1">
    <citation type="submission" date="2015-04" db="EMBL/GenBank/DDBJ databases">
        <authorList>
            <person name="Syromyatnikov M.Y."/>
            <person name="Popov V.N."/>
        </authorList>
    </citation>
    <scope>NUCLEOTIDE SEQUENCE [LARGE SCALE GENOMIC DNA]</scope>
    <source>
        <strain evidence="2">WF-38-12</strain>
    </source>
</reference>
<evidence type="ECO:0000313" key="3">
    <source>
        <dbReference type="Proteomes" id="UP000054383"/>
    </source>
</evidence>
<proteinExistence type="predicted"/>
<dbReference type="EMBL" id="CVMT01000016">
    <property type="protein sequence ID" value="CRG92752.1"/>
    <property type="molecule type" value="Genomic_DNA"/>
</dbReference>
<dbReference type="Proteomes" id="UP000054383">
    <property type="component" value="Unassembled WGS sequence"/>
</dbReference>
<feature type="compositionally biased region" description="Basic and acidic residues" evidence="1">
    <location>
        <begin position="46"/>
        <end position="66"/>
    </location>
</feature>
<feature type="compositionally biased region" description="Low complexity" evidence="1">
    <location>
        <begin position="119"/>
        <end position="131"/>
    </location>
</feature>
<feature type="region of interest" description="Disordered" evidence="1">
    <location>
        <begin position="117"/>
        <end position="229"/>
    </location>
</feature>
<dbReference type="AlphaFoldDB" id="A0A0U1MBQ7"/>
<accession>A0A0U1MBQ7</accession>
<sequence length="229" mass="24982">MSTPTTSKRNTTNNNTNEADIIFNRANVALARSQRLVASWLPPAAADEKQKGESESDQAELQRLEDEMFTPVPERLGLGAPIPKQQGAADKLWNKTELSADDKLRQTLLGRNYKKIQEQKQAAVAAAKNRASGPGSPSLDKHNMANNNNYNNGGEGEDDEEEEGRSALGKSKKIKVNSSSSLANEKNEDEGTSSLEQSGPKKSKTASKRKGAGSFLDDLLSDRKKKRKK</sequence>
<name>A0A0U1MBQ7_TALIS</name>
<dbReference type="OrthoDB" id="3438340at2759"/>
<organism evidence="2 3">
    <name type="scientific">Talaromyces islandicus</name>
    <name type="common">Penicillium islandicum</name>
    <dbReference type="NCBI Taxonomy" id="28573"/>
    <lineage>
        <taxon>Eukaryota</taxon>
        <taxon>Fungi</taxon>
        <taxon>Dikarya</taxon>
        <taxon>Ascomycota</taxon>
        <taxon>Pezizomycotina</taxon>
        <taxon>Eurotiomycetes</taxon>
        <taxon>Eurotiomycetidae</taxon>
        <taxon>Eurotiales</taxon>
        <taxon>Trichocomaceae</taxon>
        <taxon>Talaromyces</taxon>
        <taxon>Talaromyces sect. Islandici</taxon>
    </lineage>
</organism>
<evidence type="ECO:0000256" key="1">
    <source>
        <dbReference type="SAM" id="MobiDB-lite"/>
    </source>
</evidence>